<dbReference type="InterPro" id="IPR043759">
    <property type="entry name" value="DUF5704"/>
</dbReference>
<evidence type="ECO:0000256" key="1">
    <source>
        <dbReference type="SAM" id="MobiDB-lite"/>
    </source>
</evidence>
<protein>
    <recommendedName>
        <fullName evidence="2">DUF5704 domain-containing protein</fullName>
    </recommendedName>
</protein>
<proteinExistence type="predicted"/>
<dbReference type="EMBL" id="VNJK01000007">
    <property type="protein sequence ID" value="TVX85651.1"/>
    <property type="molecule type" value="Genomic_DNA"/>
</dbReference>
<organism evidence="3 4">
    <name type="scientific">Paenibacillus agilis</name>
    <dbReference type="NCBI Taxonomy" id="3020863"/>
    <lineage>
        <taxon>Bacteria</taxon>
        <taxon>Bacillati</taxon>
        <taxon>Bacillota</taxon>
        <taxon>Bacilli</taxon>
        <taxon>Bacillales</taxon>
        <taxon>Paenibacillaceae</taxon>
        <taxon>Paenibacillus</taxon>
    </lineage>
</organism>
<reference evidence="3 4" key="1">
    <citation type="submission" date="2019-07" db="EMBL/GenBank/DDBJ databases">
        <authorList>
            <person name="Kim J."/>
        </authorList>
    </citation>
    <scope>NUCLEOTIDE SEQUENCE [LARGE SCALE GENOMIC DNA]</scope>
    <source>
        <strain evidence="3 4">N4</strain>
    </source>
</reference>
<accession>A0A559IDA4</accession>
<evidence type="ECO:0000259" key="2">
    <source>
        <dbReference type="Pfam" id="PF18964"/>
    </source>
</evidence>
<evidence type="ECO:0000313" key="3">
    <source>
        <dbReference type="EMBL" id="TVX85651.1"/>
    </source>
</evidence>
<evidence type="ECO:0000313" key="4">
    <source>
        <dbReference type="Proteomes" id="UP000318102"/>
    </source>
</evidence>
<dbReference type="Proteomes" id="UP000318102">
    <property type="component" value="Unassembled WGS sequence"/>
</dbReference>
<comment type="caution">
    <text evidence="3">The sequence shown here is derived from an EMBL/GenBank/DDBJ whole genome shotgun (WGS) entry which is preliminary data.</text>
</comment>
<dbReference type="Pfam" id="PF18964">
    <property type="entry name" value="DUF5704"/>
    <property type="match status" value="1"/>
</dbReference>
<dbReference type="AlphaFoldDB" id="A0A559IDA4"/>
<gene>
    <name evidence="3" type="ORF">FPZ44_24975</name>
</gene>
<sequence>MDPLARAVIKADQRGNERFDVGLGIPTSESLYGNTFGRDYLFENKFNKMQGKCTYKVNVEKNYTLKWDPGKTVPTPDGKGTMTVPDPKQTTVREVYPHTVERPFSYYKIDMLHVYNIAQAALNNYALPNGGIILTPKNYSPPAYAASTQGNYYAADEPGVLTAPPQTITGGSTPPSVPNENGAFQSIAERAIKDVEVENDYLKFENQVIMDKKRVAKNGPSPGKIPEPKIIGQDVLYSPNNMISSNKQNKKDEPSSGSIKYELMNGNINGGDPDKSYPIYGINTVTVHTPVVMYPTITDDKPHNQRVEPDSNRAALILDRPFTVSLPTVGQHNGYPGYGHRDYAKYTDRKQVSFPFDVFNKSKSAYILKNTWIDIPVGQLEETFIMPMWIDEGNYTVSFRSIAENTPSDFTYETSANRQWQNHVAVNTIDVNVIGRLYDFRITDISDYDWETVFRTKKGSSQHSQNLYWVGDRDINGNFVGNRNLNGNPVSNAKPLQLPIKPGSHTNPGYKNVSVKTGYPFKFDFKTMGNMFGANDKVRIVPTFYFVNKDGTGRRPVDLYYHDHSRKKYFVKIGSPDDNIKQTVKLNDPMRNVPAHEITDSANFAYDNYGSNGLSRNAFIMDYQSKAKKEMLSGYYSQLTLPYQLRTFIGPKAGLPSTVSPQRANASIQKWYGEYYLPPAVYVVDKGTNIAEYGRKNGGLHDKSPIFLKNGYIVVNFNIETVRNNDTRNPYLRYYRLPGHSTPLNNQWKMEGFKNTQKDSYGHTYQLSDGDVIFYHGDLSSYDDFNTSVPH</sequence>
<name>A0A559IDA4_9BACL</name>
<feature type="domain" description="DUF5704" evidence="2">
    <location>
        <begin position="19"/>
        <end position="200"/>
    </location>
</feature>
<keyword evidence="4" id="KW-1185">Reference proteome</keyword>
<feature type="region of interest" description="Disordered" evidence="1">
    <location>
        <begin position="239"/>
        <end position="258"/>
    </location>
</feature>
<dbReference type="OrthoDB" id="2657408at2"/>